<dbReference type="EMBL" id="JJPB01000086">
    <property type="protein sequence ID" value="KKG31042.1"/>
    <property type="molecule type" value="Genomic_DNA"/>
</dbReference>
<evidence type="ECO:0000313" key="11">
    <source>
        <dbReference type="Proteomes" id="UP000034243"/>
    </source>
</evidence>
<evidence type="ECO:0000313" key="5">
    <source>
        <dbReference type="EMBL" id="KKG47794.1"/>
    </source>
</evidence>
<accession>A0A0F8DRU0</accession>
<dbReference type="EMBL" id="JJQE01000161">
    <property type="protein sequence ID" value="KKH24557.1"/>
    <property type="molecule type" value="Genomic_DNA"/>
</dbReference>
<dbReference type="EMBL" id="JJPG01000144">
    <property type="protein sequence ID" value="KKG47794.1"/>
    <property type="molecule type" value="Genomic_DNA"/>
</dbReference>
<evidence type="ECO:0000313" key="12">
    <source>
        <dbReference type="Proteomes" id="UP000034577"/>
    </source>
</evidence>
<dbReference type="Proteomes" id="UP000034921">
    <property type="component" value="Unassembled WGS sequence"/>
</dbReference>
<name>A0A0F8DRU0_METMZ</name>
<evidence type="ECO:0000313" key="14">
    <source>
        <dbReference type="Proteomes" id="UP000034921"/>
    </source>
</evidence>
<dbReference type="EMBL" id="JJPF01000002">
    <property type="protein sequence ID" value="KKG46988.1"/>
    <property type="molecule type" value="Genomic_DNA"/>
</dbReference>
<evidence type="ECO:0000313" key="2">
    <source>
        <dbReference type="EMBL" id="KKG38798.1"/>
    </source>
</evidence>
<dbReference type="EMBL" id="JJPD01000145">
    <property type="protein sequence ID" value="KKG38798.1"/>
    <property type="molecule type" value="Genomic_DNA"/>
</dbReference>
<gene>
    <name evidence="2" type="ORF">DU35_11425</name>
    <name evidence="6" type="ORF">DU36_04300</name>
    <name evidence="5" type="ORF">DU38_05220</name>
    <name evidence="4" type="ORF">DU39_05075</name>
    <name evidence="3" type="ORF">DU41_16165</name>
    <name evidence="1" type="ORF">DU49_04250</name>
    <name evidence="7" type="ORF">DU60_08055</name>
</gene>
<dbReference type="Proteomes" id="UP000034195">
    <property type="component" value="Unassembled WGS sequence"/>
</dbReference>
<dbReference type="AlphaFoldDB" id="A0A0F8DRU0"/>
<dbReference type="PATRIC" id="fig|2209.39.peg.1148"/>
<evidence type="ECO:0000313" key="6">
    <source>
        <dbReference type="EMBL" id="KKG55257.1"/>
    </source>
</evidence>
<dbReference type="Proteomes" id="UP000033878">
    <property type="component" value="Unassembled WGS sequence"/>
</dbReference>
<comment type="caution">
    <text evidence="1">The sequence shown here is derived from an EMBL/GenBank/DDBJ whole genome shotgun (WGS) entry which is preliminary data.</text>
</comment>
<dbReference type="EMBL" id="JJPE01000168">
    <property type="protein sequence ID" value="KKG39391.1"/>
    <property type="molecule type" value="Genomic_DNA"/>
</dbReference>
<evidence type="ECO:0000313" key="9">
    <source>
        <dbReference type="Proteomes" id="UP000034151"/>
    </source>
</evidence>
<dbReference type="EMBL" id="JJPH01000022">
    <property type="protein sequence ID" value="KKG55257.1"/>
    <property type="molecule type" value="Genomic_DNA"/>
</dbReference>
<dbReference type="Proteomes" id="UP000034667">
    <property type="component" value="Unassembled WGS sequence"/>
</dbReference>
<evidence type="ECO:0000313" key="7">
    <source>
        <dbReference type="EMBL" id="KKH24557.1"/>
    </source>
</evidence>
<evidence type="ECO:0000313" key="4">
    <source>
        <dbReference type="EMBL" id="KKG46988.1"/>
    </source>
</evidence>
<evidence type="ECO:0000313" key="10">
    <source>
        <dbReference type="Proteomes" id="UP000034195"/>
    </source>
</evidence>
<dbReference type="Proteomes" id="UP000034243">
    <property type="component" value="Unassembled WGS sequence"/>
</dbReference>
<proteinExistence type="predicted"/>
<evidence type="ECO:0000313" key="1">
    <source>
        <dbReference type="EMBL" id="KKG31042.1"/>
    </source>
</evidence>
<evidence type="ECO:0000313" key="13">
    <source>
        <dbReference type="Proteomes" id="UP000034667"/>
    </source>
</evidence>
<reference evidence="8 9" key="1">
    <citation type="journal article" date="2015" name="ISME J.">
        <title>Genomic and phenotypic differentiation among Methanosarcina mazei populations from Columbia River sediment.</title>
        <authorList>
            <person name="Youngblut N.D."/>
            <person name="Wirth J.S."/>
            <person name="Henriksen J.R."/>
            <person name="Smith M."/>
            <person name="Simon H."/>
            <person name="Metcalf W.W."/>
            <person name="Whitaker R.J."/>
        </authorList>
    </citation>
    <scope>NUCLEOTIDE SEQUENCE [LARGE SCALE GENOMIC DNA]</scope>
    <source>
        <strain evidence="7 14">1.F.M.0.5</strain>
        <strain evidence="1 8">3.F.A.1A.3</strain>
        <strain evidence="2 12">3.F.A.2.12</strain>
        <strain evidence="3 13">3.F.A.2.3</strain>
        <strain evidence="4 9">3.F.A.2.5</strain>
        <strain evidence="5 10">3.F.A.2.6</strain>
        <strain evidence="6 11">3.F.A.2.7</strain>
    </source>
</reference>
<sequence>MLMNKKDKIKGAFISQIPVQWIEKLPSNSIGHTYRIALYIWYLKGIKKTSKDLVITLKDINSFLSVPAWSFPKALEELEKCGMIHTTRQRGKSPLVTILCDDCYEEYPTLK</sequence>
<organism evidence="1 8">
    <name type="scientific">Methanosarcina mazei</name>
    <name type="common">Methanosarcina frisia</name>
    <dbReference type="NCBI Taxonomy" id="2209"/>
    <lineage>
        <taxon>Archaea</taxon>
        <taxon>Methanobacteriati</taxon>
        <taxon>Methanobacteriota</taxon>
        <taxon>Stenosarchaea group</taxon>
        <taxon>Methanomicrobia</taxon>
        <taxon>Methanosarcinales</taxon>
        <taxon>Methanosarcinaceae</taxon>
        <taxon>Methanosarcina</taxon>
    </lineage>
</organism>
<protein>
    <submittedName>
        <fullName evidence="1">Uncharacterized protein</fullName>
    </submittedName>
</protein>
<dbReference type="RefSeq" id="WP_048038502.1">
    <property type="nucleotide sequence ID" value="NZ_JJPB01000086.1"/>
</dbReference>
<dbReference type="Proteomes" id="UP000034577">
    <property type="component" value="Unassembled WGS sequence"/>
</dbReference>
<dbReference type="Proteomes" id="UP000034151">
    <property type="component" value="Unassembled WGS sequence"/>
</dbReference>
<evidence type="ECO:0000313" key="3">
    <source>
        <dbReference type="EMBL" id="KKG39391.1"/>
    </source>
</evidence>
<evidence type="ECO:0000313" key="8">
    <source>
        <dbReference type="Proteomes" id="UP000033878"/>
    </source>
</evidence>